<dbReference type="Pfam" id="PF22638">
    <property type="entry name" value="FlgK_D1"/>
    <property type="match status" value="1"/>
</dbReference>
<keyword evidence="9" id="KW-0966">Cell projection</keyword>
<evidence type="ECO:0000259" key="8">
    <source>
        <dbReference type="Pfam" id="PF22638"/>
    </source>
</evidence>
<dbReference type="GO" id="GO:0009424">
    <property type="term" value="C:bacterial-type flagellum hook"/>
    <property type="evidence" value="ECO:0007669"/>
    <property type="project" value="InterPro"/>
</dbReference>
<dbReference type="GO" id="GO:0005198">
    <property type="term" value="F:structural molecule activity"/>
    <property type="evidence" value="ECO:0007669"/>
    <property type="project" value="InterPro"/>
</dbReference>
<keyword evidence="6" id="KW-0975">Bacterial flagellum</keyword>
<protein>
    <recommendedName>
        <fullName evidence="4">Flagellar hook-associated protein 1</fullName>
    </recommendedName>
</protein>
<organism evidence="9 10">
    <name type="scientific">Celeribacter halophilus</name>
    <dbReference type="NCBI Taxonomy" id="576117"/>
    <lineage>
        <taxon>Bacteria</taxon>
        <taxon>Pseudomonadati</taxon>
        <taxon>Pseudomonadota</taxon>
        <taxon>Alphaproteobacteria</taxon>
        <taxon>Rhodobacterales</taxon>
        <taxon>Roseobacteraceae</taxon>
        <taxon>Celeribacter</taxon>
    </lineage>
</organism>
<dbReference type="OrthoDB" id="7181295at2"/>
<evidence type="ECO:0000256" key="4">
    <source>
        <dbReference type="ARBA" id="ARBA00016244"/>
    </source>
</evidence>
<evidence type="ECO:0000256" key="6">
    <source>
        <dbReference type="ARBA" id="ARBA00023143"/>
    </source>
</evidence>
<dbReference type="GO" id="GO:0044780">
    <property type="term" value="P:bacterial-type flagellum assembly"/>
    <property type="evidence" value="ECO:0007669"/>
    <property type="project" value="InterPro"/>
</dbReference>
<proteinExistence type="inferred from homology"/>
<dbReference type="Proteomes" id="UP000183299">
    <property type="component" value="Unassembled WGS sequence"/>
</dbReference>
<dbReference type="PANTHER" id="PTHR30033:SF1">
    <property type="entry name" value="FLAGELLAR HOOK-ASSOCIATED PROTEIN 1"/>
    <property type="match status" value="1"/>
</dbReference>
<keyword evidence="10" id="KW-1185">Reference proteome</keyword>
<evidence type="ECO:0000256" key="1">
    <source>
        <dbReference type="ARBA" id="ARBA00004365"/>
    </source>
</evidence>
<gene>
    <name evidence="9" type="ORF">SAMN04488138_12824</name>
</gene>
<evidence type="ECO:0000313" key="9">
    <source>
        <dbReference type="EMBL" id="SFK08969.1"/>
    </source>
</evidence>
<dbReference type="InterPro" id="IPR010930">
    <property type="entry name" value="Flg_bb/hook_C_dom"/>
</dbReference>
<evidence type="ECO:0000256" key="5">
    <source>
        <dbReference type="ARBA" id="ARBA00022525"/>
    </source>
</evidence>
<dbReference type="EMBL" id="FORY01000028">
    <property type="protein sequence ID" value="SFK08969.1"/>
    <property type="molecule type" value="Genomic_DNA"/>
</dbReference>
<dbReference type="RefSeq" id="WP_066604023.1">
    <property type="nucleotide sequence ID" value="NZ_FORY01000028.1"/>
</dbReference>
<dbReference type="GO" id="GO:0005576">
    <property type="term" value="C:extracellular region"/>
    <property type="evidence" value="ECO:0007669"/>
    <property type="project" value="UniProtKB-SubCell"/>
</dbReference>
<dbReference type="GeneID" id="98666824"/>
<dbReference type="Pfam" id="PF06429">
    <property type="entry name" value="Flg_bbr_C"/>
    <property type="match status" value="1"/>
</dbReference>
<keyword evidence="5" id="KW-0964">Secreted</keyword>
<reference evidence="9 10" key="1">
    <citation type="submission" date="2016-10" db="EMBL/GenBank/DDBJ databases">
        <authorList>
            <person name="de Groot N.N."/>
        </authorList>
    </citation>
    <scope>NUCLEOTIDE SEQUENCE [LARGE SCALE GENOMIC DNA]</scope>
    <source>
        <strain evidence="9 10">CGMCC 1.8891</strain>
    </source>
</reference>
<dbReference type="AlphaFoldDB" id="A0A1I3WP66"/>
<dbReference type="SUPFAM" id="SSF64518">
    <property type="entry name" value="Phase 1 flagellin"/>
    <property type="match status" value="1"/>
</dbReference>
<evidence type="ECO:0000313" key="10">
    <source>
        <dbReference type="Proteomes" id="UP000183299"/>
    </source>
</evidence>
<dbReference type="PANTHER" id="PTHR30033">
    <property type="entry name" value="FLAGELLAR HOOK-ASSOCIATED PROTEIN 1"/>
    <property type="match status" value="1"/>
</dbReference>
<evidence type="ECO:0000259" key="7">
    <source>
        <dbReference type="Pfam" id="PF06429"/>
    </source>
</evidence>
<sequence length="485" mass="51553">MSISTAFSNALSGLNAVSRAADVVSYNVANAMTEGYGKREIELASQQLGKTGSGVSVVGVSRHYDPVVTGERRYADAEVALEETRAEFYDSYAAAMGRVDEENSIVGRITGLETALIEAASRPESEARLQTVLDAAKDLADQINSASDSIMDIRMAADKEIAQTVDFLNSALQQVVDLNFAIQKQIAQGYDANALMDQRQTLVDQVAELIPVNEVEKDNGMISLYTNGGAFLVDSSAATIEFTQTATITPDMTVESGVISGLTINGLEVSTDPERGQIAGGKLAGLFEVRDVLASEAQIELDAIARDLIERFQTSDADHTLSAGDAGLFTDGGAAFDVLNEEGLAGRVSVNTLVDPDEGGELWKLRDGLGASAEGDQGDATILHSLTDALQNTRAASSGGLIAMERSALGFAADVYSLAETNQLNAEANLTYASARQESLEMIELENGVDTDYEMQQLLVIEQTYAANAKVIATIDTLMDQLMEI</sequence>
<keyword evidence="9" id="KW-0969">Cilium</keyword>
<keyword evidence="9" id="KW-0282">Flagellum</keyword>
<comment type="subcellular location">
    <subcellularLocation>
        <location evidence="1">Bacterial flagellum</location>
    </subcellularLocation>
    <subcellularLocation>
        <location evidence="2">Secreted</location>
    </subcellularLocation>
</comment>
<dbReference type="STRING" id="576117.SAMN04488138_12824"/>
<dbReference type="InterPro" id="IPR002371">
    <property type="entry name" value="FlgK"/>
</dbReference>
<name>A0A1I3WP66_9RHOB</name>
<evidence type="ECO:0000256" key="2">
    <source>
        <dbReference type="ARBA" id="ARBA00004613"/>
    </source>
</evidence>
<dbReference type="NCBIfam" id="TIGR02492">
    <property type="entry name" value="flgK_ends"/>
    <property type="match status" value="1"/>
</dbReference>
<feature type="domain" description="Flagellar basal-body/hook protein C-terminal" evidence="7">
    <location>
        <begin position="448"/>
        <end position="484"/>
    </location>
</feature>
<accession>A0A1I3WP66</accession>
<comment type="similarity">
    <text evidence="3">Belongs to the flagella basal body rod proteins family.</text>
</comment>
<feature type="domain" description="Flagellar hook-associated protein FlgK helical" evidence="8">
    <location>
        <begin position="101"/>
        <end position="319"/>
    </location>
</feature>
<dbReference type="InterPro" id="IPR053927">
    <property type="entry name" value="FlgK_helical"/>
</dbReference>
<evidence type="ECO:0000256" key="3">
    <source>
        <dbReference type="ARBA" id="ARBA00009677"/>
    </source>
</evidence>